<sequence length="285" mass="30069">MTATNREPRRARPASEPKVLLNAISEVAPATSDSRDVLAFHERLPGYRTTPLISVPGLAERLGVGTVLVKDESERIGLPAFKMLGASWASYRSIVEHTGVDDQGWETLEEFAQRIEPHLPLTLATATDGNHGRAVARIARLLGLGALIWVPAGTVAPRIEAIESEGATVTVVDGTYDDAVAEAARAADASTLVVSDTSWPGYEAVPQWVIDGYSTMMLEVEDQTTRLGLPEPTVIAAPMGVGALGAAIIGHFAHRTPRPVVVGGEPTEAACIMAALEAGEVVTVP</sequence>
<gene>
    <name evidence="2" type="ORF">MNBD_ACTINO01-2182</name>
</gene>
<dbReference type="GO" id="GO:0008838">
    <property type="term" value="F:diaminopropionate ammonia-lyase activity"/>
    <property type="evidence" value="ECO:0007669"/>
    <property type="project" value="UniProtKB-EC"/>
</dbReference>
<dbReference type="EMBL" id="UOEI01000367">
    <property type="protein sequence ID" value="VAW03430.1"/>
    <property type="molecule type" value="Genomic_DNA"/>
</dbReference>
<name>A0A3B0SGG3_9ZZZZ</name>
<accession>A0A3B0SGG3</accession>
<dbReference type="SUPFAM" id="SSF53686">
    <property type="entry name" value="Tryptophan synthase beta subunit-like PLP-dependent enzymes"/>
    <property type="match status" value="1"/>
</dbReference>
<feature type="non-terminal residue" evidence="2">
    <location>
        <position position="285"/>
    </location>
</feature>
<organism evidence="2">
    <name type="scientific">hydrothermal vent metagenome</name>
    <dbReference type="NCBI Taxonomy" id="652676"/>
    <lineage>
        <taxon>unclassified sequences</taxon>
        <taxon>metagenomes</taxon>
        <taxon>ecological metagenomes</taxon>
    </lineage>
</organism>
<reference evidence="2" key="1">
    <citation type="submission" date="2018-06" db="EMBL/GenBank/DDBJ databases">
        <authorList>
            <person name="Zhirakovskaya E."/>
        </authorList>
    </citation>
    <scope>NUCLEOTIDE SEQUENCE</scope>
</reference>
<evidence type="ECO:0000313" key="2">
    <source>
        <dbReference type="EMBL" id="VAW03430.1"/>
    </source>
</evidence>
<dbReference type="PANTHER" id="PTHR42937:SF1">
    <property type="entry name" value="DIAMINOPROPIONATE AMMONIA-LYASE"/>
    <property type="match status" value="1"/>
</dbReference>
<dbReference type="InterPro" id="IPR001926">
    <property type="entry name" value="TrpB-like_PALP"/>
</dbReference>
<dbReference type="Gene3D" id="3.40.50.1100">
    <property type="match status" value="2"/>
</dbReference>
<feature type="domain" description="Tryptophan synthase beta chain-like PALP" evidence="1">
    <location>
        <begin position="45"/>
        <end position="284"/>
    </location>
</feature>
<proteinExistence type="predicted"/>
<protein>
    <submittedName>
        <fullName evidence="2">Diaminopropionate ammonia-lyase</fullName>
        <ecNumber evidence="2">4.3.1.15</ecNumber>
    </submittedName>
</protein>
<dbReference type="AlphaFoldDB" id="A0A3B0SGG3"/>
<dbReference type="PANTHER" id="PTHR42937">
    <property type="match status" value="1"/>
</dbReference>
<dbReference type="Pfam" id="PF00291">
    <property type="entry name" value="PALP"/>
    <property type="match status" value="1"/>
</dbReference>
<dbReference type="InterPro" id="IPR036052">
    <property type="entry name" value="TrpB-like_PALP_sf"/>
</dbReference>
<keyword evidence="2" id="KW-0456">Lyase</keyword>
<evidence type="ECO:0000259" key="1">
    <source>
        <dbReference type="Pfam" id="PF00291"/>
    </source>
</evidence>
<dbReference type="EC" id="4.3.1.15" evidence="2"/>